<proteinExistence type="predicted"/>
<keyword evidence="2" id="KW-1185">Reference proteome</keyword>
<gene>
    <name evidence="1" type="ORF">C9I99_06140</name>
</gene>
<dbReference type="Proteomes" id="UP000241222">
    <property type="component" value="Unassembled WGS sequence"/>
</dbReference>
<protein>
    <submittedName>
        <fullName evidence="1">Uncharacterized protein</fullName>
    </submittedName>
</protein>
<name>A0A2T3J0R0_9GAMM</name>
<reference evidence="1 2" key="1">
    <citation type="submission" date="2018-03" db="EMBL/GenBank/DDBJ databases">
        <title>Whole genome sequencing of Histamine producing bacteria.</title>
        <authorList>
            <person name="Butler K."/>
        </authorList>
    </citation>
    <scope>NUCLEOTIDE SEQUENCE [LARGE SCALE GENOMIC DNA]</scope>
    <source>
        <strain evidence="1 2">JCM 13586</strain>
    </source>
</reference>
<comment type="caution">
    <text evidence="1">The sequence shown here is derived from an EMBL/GenBank/DDBJ whole genome shotgun (WGS) entry which is preliminary data.</text>
</comment>
<organism evidence="1 2">
    <name type="scientific">Photobacterium lutimaris</name>
    <dbReference type="NCBI Taxonomy" id="388278"/>
    <lineage>
        <taxon>Bacteria</taxon>
        <taxon>Pseudomonadati</taxon>
        <taxon>Pseudomonadota</taxon>
        <taxon>Gammaproteobacteria</taxon>
        <taxon>Vibrionales</taxon>
        <taxon>Vibrionaceae</taxon>
        <taxon>Photobacterium</taxon>
    </lineage>
</organism>
<dbReference type="EMBL" id="PYMH01000002">
    <property type="protein sequence ID" value="PSU34674.1"/>
    <property type="molecule type" value="Genomic_DNA"/>
</dbReference>
<sequence length="73" mass="7907">MAKVTLCSDGADVSDQVFTIDLERKKDILAFINLVKHGGVSSGLVKPAVQVQSSGKSQTVSHRNDWHLDDSLI</sequence>
<evidence type="ECO:0000313" key="1">
    <source>
        <dbReference type="EMBL" id="PSU34674.1"/>
    </source>
</evidence>
<evidence type="ECO:0000313" key="2">
    <source>
        <dbReference type="Proteomes" id="UP000241222"/>
    </source>
</evidence>
<dbReference type="RefSeq" id="WP_107347991.1">
    <property type="nucleotide sequence ID" value="NZ_PYMH01000002.1"/>
</dbReference>
<dbReference type="AlphaFoldDB" id="A0A2T3J0R0"/>
<accession>A0A2T3J0R0</accession>